<evidence type="ECO:0000259" key="1">
    <source>
        <dbReference type="PROSITE" id="PS50076"/>
    </source>
</evidence>
<organism evidence="2">
    <name type="scientific">Arundo donax</name>
    <name type="common">Giant reed</name>
    <name type="synonym">Donax arundinaceus</name>
    <dbReference type="NCBI Taxonomy" id="35708"/>
    <lineage>
        <taxon>Eukaryota</taxon>
        <taxon>Viridiplantae</taxon>
        <taxon>Streptophyta</taxon>
        <taxon>Embryophyta</taxon>
        <taxon>Tracheophyta</taxon>
        <taxon>Spermatophyta</taxon>
        <taxon>Magnoliopsida</taxon>
        <taxon>Liliopsida</taxon>
        <taxon>Poales</taxon>
        <taxon>Poaceae</taxon>
        <taxon>PACMAD clade</taxon>
        <taxon>Arundinoideae</taxon>
        <taxon>Arundineae</taxon>
        <taxon>Arundo</taxon>
    </lineage>
</organism>
<name>A0A0A8ZIC1_ARUDO</name>
<dbReference type="SMART" id="SM00271">
    <property type="entry name" value="DnaJ"/>
    <property type="match status" value="1"/>
</dbReference>
<dbReference type="Pfam" id="PF00226">
    <property type="entry name" value="DnaJ"/>
    <property type="match status" value="1"/>
</dbReference>
<protein>
    <recommendedName>
        <fullName evidence="1">J domain-containing protein</fullName>
    </recommendedName>
</protein>
<accession>A0A0A8ZIC1</accession>
<dbReference type="PRINTS" id="PR00625">
    <property type="entry name" value="JDOMAIN"/>
</dbReference>
<dbReference type="InterPro" id="IPR036869">
    <property type="entry name" value="J_dom_sf"/>
</dbReference>
<dbReference type="Gene3D" id="1.10.287.110">
    <property type="entry name" value="DnaJ domain"/>
    <property type="match status" value="1"/>
</dbReference>
<dbReference type="InterPro" id="IPR050817">
    <property type="entry name" value="DjlA_DnaK_co-chaperone"/>
</dbReference>
<reference evidence="2" key="1">
    <citation type="submission" date="2014-09" db="EMBL/GenBank/DDBJ databases">
        <authorList>
            <person name="Magalhaes I.L.F."/>
            <person name="Oliveira U."/>
            <person name="Santos F.R."/>
            <person name="Vidigal T.H.D.A."/>
            <person name="Brescovit A.D."/>
            <person name="Santos A.J."/>
        </authorList>
    </citation>
    <scope>NUCLEOTIDE SEQUENCE</scope>
    <source>
        <tissue evidence="2">Shoot tissue taken approximately 20 cm above the soil surface</tissue>
    </source>
</reference>
<dbReference type="InterPro" id="IPR001623">
    <property type="entry name" value="DnaJ_domain"/>
</dbReference>
<dbReference type="PROSITE" id="PS50076">
    <property type="entry name" value="DNAJ_2"/>
    <property type="match status" value="1"/>
</dbReference>
<dbReference type="GO" id="GO:0005783">
    <property type="term" value="C:endoplasmic reticulum"/>
    <property type="evidence" value="ECO:0007669"/>
    <property type="project" value="UniProtKB-ARBA"/>
</dbReference>
<feature type="domain" description="J" evidence="1">
    <location>
        <begin position="3"/>
        <end position="66"/>
    </location>
</feature>
<evidence type="ECO:0000313" key="2">
    <source>
        <dbReference type="EMBL" id="JAD34587.1"/>
    </source>
</evidence>
<dbReference type="EMBL" id="GBRH01263308">
    <property type="protein sequence ID" value="JAD34587.1"/>
    <property type="molecule type" value="Transcribed_RNA"/>
</dbReference>
<dbReference type="SUPFAM" id="SSF46565">
    <property type="entry name" value="Chaperone J-domain"/>
    <property type="match status" value="1"/>
</dbReference>
<reference evidence="2" key="2">
    <citation type="journal article" date="2015" name="Data Brief">
        <title>Shoot transcriptome of the giant reed, Arundo donax.</title>
        <authorList>
            <person name="Barrero R.A."/>
            <person name="Guerrero F.D."/>
            <person name="Moolhuijzen P."/>
            <person name="Goolsby J.A."/>
            <person name="Tidwell J."/>
            <person name="Bellgard S.E."/>
            <person name="Bellgard M.I."/>
        </authorList>
    </citation>
    <scope>NUCLEOTIDE SEQUENCE</scope>
    <source>
        <tissue evidence="2">Shoot tissue taken approximately 20 cm above the soil surface</tissue>
    </source>
</reference>
<dbReference type="PANTHER" id="PTHR24074">
    <property type="entry name" value="CO-CHAPERONE PROTEIN DJLA"/>
    <property type="match status" value="1"/>
</dbReference>
<proteinExistence type="predicted"/>
<dbReference type="AlphaFoldDB" id="A0A0A8ZIC1"/>
<dbReference type="CDD" id="cd06257">
    <property type="entry name" value="DnaJ"/>
    <property type="match status" value="1"/>
</dbReference>
<sequence length="129" mass="14688">MGDHYQTLGLRRDATKAEVKAAFRSRALRDHPDRHAGSTDAAARADAARRFHQASDAYHVLSDDLRLLRARLLLLVGFIRLRLRPRRQRRFLAPPASRGRWRLDGINRLRILAEGGHAARFPHQSGVAR</sequence>